<keyword evidence="8" id="KW-1185">Reference proteome</keyword>
<dbReference type="InterPro" id="IPR051423">
    <property type="entry name" value="CD225/Dispanin"/>
</dbReference>
<keyword evidence="5 7" id="KW-0472">Membrane</keyword>
<evidence type="ECO:0000256" key="7">
    <source>
        <dbReference type="SAM" id="Phobius"/>
    </source>
</evidence>
<feature type="compositionally biased region" description="Pro residues" evidence="6">
    <location>
        <begin position="12"/>
        <end position="22"/>
    </location>
</feature>
<feature type="transmembrane region" description="Helical" evidence="7">
    <location>
        <begin position="176"/>
        <end position="196"/>
    </location>
</feature>
<evidence type="ECO:0000313" key="8">
    <source>
        <dbReference type="Proteomes" id="UP000695022"/>
    </source>
</evidence>
<dbReference type="Proteomes" id="UP000695022">
    <property type="component" value="Unplaced"/>
</dbReference>
<proteinExistence type="inferred from homology"/>
<protein>
    <submittedName>
        <fullName evidence="9">Proline-rich transmembrane protein 1-like isoform X1</fullName>
    </submittedName>
</protein>
<gene>
    <name evidence="9" type="primary">LOC106821602</name>
</gene>
<dbReference type="RefSeq" id="XP_014681974.1">
    <property type="nucleotide sequence ID" value="XM_014826488.1"/>
</dbReference>
<organism evidence="8 9">
    <name type="scientific">Priapulus caudatus</name>
    <name type="common">Priapulid worm</name>
    <dbReference type="NCBI Taxonomy" id="37621"/>
    <lineage>
        <taxon>Eukaryota</taxon>
        <taxon>Metazoa</taxon>
        <taxon>Ecdysozoa</taxon>
        <taxon>Scalidophora</taxon>
        <taxon>Priapulida</taxon>
        <taxon>Priapulimorpha</taxon>
        <taxon>Priapulimorphida</taxon>
        <taxon>Priapulidae</taxon>
        <taxon>Priapulus</taxon>
    </lineage>
</organism>
<evidence type="ECO:0000256" key="5">
    <source>
        <dbReference type="ARBA" id="ARBA00023136"/>
    </source>
</evidence>
<evidence type="ECO:0000313" key="9">
    <source>
        <dbReference type="RefSeq" id="XP_014681974.1"/>
    </source>
</evidence>
<comment type="subcellular location">
    <subcellularLocation>
        <location evidence="1">Membrane</location>
    </subcellularLocation>
</comment>
<name>A0ABM1FC03_PRICU</name>
<dbReference type="PANTHER" id="PTHR14948">
    <property type="entry name" value="NG5"/>
    <property type="match status" value="1"/>
</dbReference>
<dbReference type="GeneID" id="106821602"/>
<accession>A0ABM1FC03</accession>
<keyword evidence="4 7" id="KW-1133">Transmembrane helix</keyword>
<reference evidence="9" key="1">
    <citation type="submission" date="2025-08" db="UniProtKB">
        <authorList>
            <consortium name="RefSeq"/>
        </authorList>
    </citation>
    <scope>IDENTIFICATION</scope>
</reference>
<feature type="transmembrane region" description="Helical" evidence="7">
    <location>
        <begin position="216"/>
        <end position="234"/>
    </location>
</feature>
<dbReference type="InterPro" id="IPR007593">
    <property type="entry name" value="CD225/Dispanin_fam"/>
</dbReference>
<comment type="similarity">
    <text evidence="2">Belongs to the CD225/Dispanin family.</text>
</comment>
<sequence length="266" mass="28537">MADRSNDVQSPPSAPMESPAPPSYDEAMGQQGYPLAGTRHTGGELPPSYETVALMDHNVEGHIYRPQPAGQVYPTNGQPVGACSNSLVCDPLGSVSPAGYPVRPGEGGPYSHYMFGGMKYANGRGMPSSGQYPPQIGGDASYVQLPPVVSQRQIPSSSGVVVERVDANPPDYLCKSVFACLCCFWPCGIIAIIYSLRVRSLNSQHRYEEAWKASRITRNTITACIVIGLALYILKLGLTSALSQEIDESAVNSTMVDWLTSNQTGY</sequence>
<evidence type="ECO:0000256" key="6">
    <source>
        <dbReference type="SAM" id="MobiDB-lite"/>
    </source>
</evidence>
<feature type="region of interest" description="Disordered" evidence="6">
    <location>
        <begin position="1"/>
        <end position="48"/>
    </location>
</feature>
<evidence type="ECO:0000256" key="1">
    <source>
        <dbReference type="ARBA" id="ARBA00004370"/>
    </source>
</evidence>
<evidence type="ECO:0000256" key="2">
    <source>
        <dbReference type="ARBA" id="ARBA00006843"/>
    </source>
</evidence>
<dbReference type="PANTHER" id="PTHR14948:SF25">
    <property type="entry name" value="DUF4190 DOMAIN-CONTAINING PROTEIN"/>
    <property type="match status" value="1"/>
</dbReference>
<evidence type="ECO:0000256" key="3">
    <source>
        <dbReference type="ARBA" id="ARBA00022692"/>
    </source>
</evidence>
<dbReference type="Pfam" id="PF04505">
    <property type="entry name" value="CD225"/>
    <property type="match status" value="1"/>
</dbReference>
<keyword evidence="3 7" id="KW-0812">Transmembrane</keyword>
<evidence type="ECO:0000256" key="4">
    <source>
        <dbReference type="ARBA" id="ARBA00022989"/>
    </source>
</evidence>